<evidence type="ECO:0000313" key="1">
    <source>
        <dbReference type="EMBL" id="GGC01072.1"/>
    </source>
</evidence>
<evidence type="ECO:0000313" key="2">
    <source>
        <dbReference type="Proteomes" id="UP000620266"/>
    </source>
</evidence>
<reference evidence="1" key="1">
    <citation type="journal article" date="2014" name="Int. J. Syst. Evol. Microbiol.">
        <title>Complete genome sequence of Corynebacterium casei LMG S-19264T (=DSM 44701T), isolated from a smear-ripened cheese.</title>
        <authorList>
            <consortium name="US DOE Joint Genome Institute (JGI-PGF)"/>
            <person name="Walter F."/>
            <person name="Albersmeier A."/>
            <person name="Kalinowski J."/>
            <person name="Ruckert C."/>
        </authorList>
    </citation>
    <scope>NUCLEOTIDE SEQUENCE</scope>
    <source>
        <strain evidence="1">CCM 7086</strain>
    </source>
</reference>
<reference evidence="1" key="2">
    <citation type="submission" date="2020-09" db="EMBL/GenBank/DDBJ databases">
        <authorList>
            <person name="Sun Q."/>
            <person name="Sedlacek I."/>
        </authorList>
    </citation>
    <scope>NUCLEOTIDE SEQUENCE</scope>
    <source>
        <strain evidence="1">CCM 7086</strain>
    </source>
</reference>
<dbReference type="RefSeq" id="WP_188394909.1">
    <property type="nucleotide sequence ID" value="NZ_BMCG01000002.1"/>
</dbReference>
<dbReference type="Proteomes" id="UP000620266">
    <property type="component" value="Unassembled WGS sequence"/>
</dbReference>
<dbReference type="EMBL" id="BMCG01000002">
    <property type="protein sequence ID" value="GGC01072.1"/>
    <property type="molecule type" value="Genomic_DNA"/>
</dbReference>
<organism evidence="1 2">
    <name type="scientific">Oxalicibacterium flavum</name>
    <dbReference type="NCBI Taxonomy" id="179467"/>
    <lineage>
        <taxon>Bacteria</taxon>
        <taxon>Pseudomonadati</taxon>
        <taxon>Pseudomonadota</taxon>
        <taxon>Betaproteobacteria</taxon>
        <taxon>Burkholderiales</taxon>
        <taxon>Oxalobacteraceae</taxon>
        <taxon>Oxalicibacterium</taxon>
    </lineage>
</organism>
<protein>
    <submittedName>
        <fullName evidence="1">Uncharacterized protein</fullName>
    </submittedName>
</protein>
<keyword evidence="2" id="KW-1185">Reference proteome</keyword>
<proteinExistence type="predicted"/>
<sequence>MPGRNDNQAELISTIDEALLKISDGAKFDVPLVFTGELSEWTAHIEGTKYDSSIPAELARGLWEFQEQLYRAAAFALYGSDDIRKLTGEQRIDFQLIFNVNEGSTSITAVITGFLEKLAEGMTSMDSIDKRKTIITVALIIAIGWGAITITETLADVKKAEIAAQIAIDGNQQETARLQEFSKLAEKNQVAARFSKASEEGTRAIVKGASDAAEIKIGRITFDSEEIQEINQRAAKEKADAKIISNDFVIVRMEFRESATKIWLASAETGEFSITILDEEIDADSRKKIWECAEKRLPVKLEVNATIIRGQIRAAQLIKTVQS</sequence>
<accession>A0A8J2ULE9</accession>
<gene>
    <name evidence="1" type="ORF">GCM10007205_07950</name>
</gene>
<comment type="caution">
    <text evidence="1">The sequence shown here is derived from an EMBL/GenBank/DDBJ whole genome shotgun (WGS) entry which is preliminary data.</text>
</comment>
<name>A0A8J2ULE9_9BURK</name>
<dbReference type="AlphaFoldDB" id="A0A8J2ULE9"/>